<evidence type="ECO:0000313" key="9">
    <source>
        <dbReference type="EMBL" id="GMM44028.1"/>
    </source>
</evidence>
<keyword evidence="3 8" id="KW-0812">Transmembrane</keyword>
<dbReference type="PANTHER" id="PTHR10868:SF1">
    <property type="entry name" value="SIGMA NON-OPIOID INTRACELLULAR RECEPTOR 1"/>
    <property type="match status" value="1"/>
</dbReference>
<comment type="similarity">
    <text evidence="2 8">Belongs to the ERG2 family.</text>
</comment>
<gene>
    <name evidence="9" type="ORF">DAPK24_006030</name>
</gene>
<name>A0AAV5QXP8_PICKL</name>
<protein>
    <recommendedName>
        <fullName evidence="8">C-8 sterol isomerase</fullName>
        <ecNumber evidence="8">5.-.-.-</ecNumber>
    </recommendedName>
    <alternativeName>
        <fullName evidence="8">Delta-8--delta-7 sterol isomerase</fullName>
    </alternativeName>
</protein>
<dbReference type="GO" id="GO:0016853">
    <property type="term" value="F:isomerase activity"/>
    <property type="evidence" value="ECO:0007669"/>
    <property type="project" value="UniProtKB-KW"/>
</dbReference>
<comment type="pathway">
    <text evidence="7 8">Steroid metabolism; ergosterol biosynthesis.</text>
</comment>
<evidence type="ECO:0000256" key="3">
    <source>
        <dbReference type="ARBA" id="ARBA00022692"/>
    </source>
</evidence>
<evidence type="ECO:0000313" key="10">
    <source>
        <dbReference type="Proteomes" id="UP001378960"/>
    </source>
</evidence>
<comment type="subcellular location">
    <subcellularLocation>
        <location evidence="1">Endoplasmic reticulum membrane</location>
    </subcellularLocation>
</comment>
<comment type="function">
    <text evidence="8">Catalyzes the reaction which results in unsaturation at C-7 in the B ring of sterols.</text>
</comment>
<evidence type="ECO:0000256" key="1">
    <source>
        <dbReference type="ARBA" id="ARBA00004586"/>
    </source>
</evidence>
<keyword evidence="9" id="KW-0413">Isomerase</keyword>
<evidence type="ECO:0000256" key="7">
    <source>
        <dbReference type="ARBA" id="ARBA00029435"/>
    </source>
</evidence>
<proteinExistence type="inferred from homology"/>
<comment type="caution">
    <text evidence="9">The sequence shown here is derived from an EMBL/GenBank/DDBJ whole genome shotgun (WGS) entry which is preliminary data.</text>
</comment>
<dbReference type="GO" id="GO:0006696">
    <property type="term" value="P:ergosterol biosynthetic process"/>
    <property type="evidence" value="ECO:0007669"/>
    <property type="project" value="TreeGrafter"/>
</dbReference>
<reference evidence="9 10" key="1">
    <citation type="journal article" date="2023" name="Elife">
        <title>Identification of key yeast species and microbe-microbe interactions impacting larval growth of Drosophila in the wild.</title>
        <authorList>
            <person name="Mure A."/>
            <person name="Sugiura Y."/>
            <person name="Maeda R."/>
            <person name="Honda K."/>
            <person name="Sakurai N."/>
            <person name="Takahashi Y."/>
            <person name="Watada M."/>
            <person name="Katoh T."/>
            <person name="Gotoh A."/>
            <person name="Gotoh Y."/>
            <person name="Taniguchi I."/>
            <person name="Nakamura K."/>
            <person name="Hayashi T."/>
            <person name="Katayama T."/>
            <person name="Uemura T."/>
            <person name="Hattori Y."/>
        </authorList>
    </citation>
    <scope>NUCLEOTIDE SEQUENCE [LARGE SCALE GENOMIC DNA]</scope>
    <source>
        <strain evidence="9 10">PK-24</strain>
    </source>
</reference>
<keyword evidence="10" id="KW-1185">Reference proteome</keyword>
<evidence type="ECO:0000256" key="4">
    <source>
        <dbReference type="ARBA" id="ARBA00022824"/>
    </source>
</evidence>
<evidence type="ECO:0000256" key="8">
    <source>
        <dbReference type="RuleBase" id="RU368083"/>
    </source>
</evidence>
<sequence length="228" mass="25731">MLCCSKKCSLMSILKVVGLLYMIFYVMDTLFYTWLPKNYVFDKDELQLIVKETLATTSNDDAYPFFEALQEKLEEKYGSEIINKVNKEDWVFNNAGGAMGQMIILHASISEYLIIFGSSVGTEGHSGIHFADDYFTILKGQQWASFANQFEKSVYLPGDVHHLAKGNIKQYSMPGGSFALELAQGWIPAMLPFGFLDTFSSTLDFHNLAKTVYLTGKDMIKNLINGKF</sequence>
<accession>A0AAV5QXP8</accession>
<keyword evidence="6 8" id="KW-0472">Membrane</keyword>
<evidence type="ECO:0000256" key="5">
    <source>
        <dbReference type="ARBA" id="ARBA00022989"/>
    </source>
</evidence>
<organism evidence="9 10">
    <name type="scientific">Pichia kluyveri</name>
    <name type="common">Yeast</name>
    <dbReference type="NCBI Taxonomy" id="36015"/>
    <lineage>
        <taxon>Eukaryota</taxon>
        <taxon>Fungi</taxon>
        <taxon>Dikarya</taxon>
        <taxon>Ascomycota</taxon>
        <taxon>Saccharomycotina</taxon>
        <taxon>Pichiomycetes</taxon>
        <taxon>Pichiales</taxon>
        <taxon>Pichiaceae</taxon>
        <taxon>Pichia</taxon>
    </lineage>
</organism>
<dbReference type="Pfam" id="PF04622">
    <property type="entry name" value="ERG2_Sigma1R"/>
    <property type="match status" value="1"/>
</dbReference>
<feature type="transmembrane region" description="Helical" evidence="8">
    <location>
        <begin position="12"/>
        <end position="35"/>
    </location>
</feature>
<dbReference type="EC" id="5.-.-.-" evidence="8"/>
<dbReference type="PANTHER" id="PTHR10868">
    <property type="entry name" value="SIGMA 1-TYPE OPIOID RECEPTOR-RELATED"/>
    <property type="match status" value="1"/>
</dbReference>
<keyword evidence="5 8" id="KW-1133">Transmembrane helix</keyword>
<dbReference type="GO" id="GO:0005789">
    <property type="term" value="C:endoplasmic reticulum membrane"/>
    <property type="evidence" value="ECO:0007669"/>
    <property type="project" value="UniProtKB-SubCell"/>
</dbReference>
<dbReference type="InterPro" id="IPR006716">
    <property type="entry name" value="ERG2_sigma1_rcpt-like"/>
</dbReference>
<evidence type="ECO:0000256" key="6">
    <source>
        <dbReference type="ARBA" id="ARBA00023136"/>
    </source>
</evidence>
<dbReference type="Proteomes" id="UP001378960">
    <property type="component" value="Unassembled WGS sequence"/>
</dbReference>
<keyword evidence="4" id="KW-0256">Endoplasmic reticulum</keyword>
<dbReference type="AlphaFoldDB" id="A0AAV5QXP8"/>
<evidence type="ECO:0000256" key="2">
    <source>
        <dbReference type="ARBA" id="ARBA00007141"/>
    </source>
</evidence>
<dbReference type="EMBL" id="BTGB01000001">
    <property type="protein sequence ID" value="GMM44028.1"/>
    <property type="molecule type" value="Genomic_DNA"/>
</dbReference>